<organism evidence="1 2">
    <name type="scientific">Trichonephila clavata</name>
    <name type="common">Joro spider</name>
    <name type="synonym">Nephila clavata</name>
    <dbReference type="NCBI Taxonomy" id="2740835"/>
    <lineage>
        <taxon>Eukaryota</taxon>
        <taxon>Metazoa</taxon>
        <taxon>Ecdysozoa</taxon>
        <taxon>Arthropoda</taxon>
        <taxon>Chelicerata</taxon>
        <taxon>Arachnida</taxon>
        <taxon>Araneae</taxon>
        <taxon>Araneomorphae</taxon>
        <taxon>Entelegynae</taxon>
        <taxon>Araneoidea</taxon>
        <taxon>Nephilidae</taxon>
        <taxon>Trichonephila</taxon>
    </lineage>
</organism>
<dbReference type="AlphaFoldDB" id="A0A8X6G1S7"/>
<sequence>MKRLSCPQRRILIYDEPLPHALIPKPIIHTQKSEKDNSSRDGFEIQHTFVGDELTVLKQWTLENLAHPSPRVQRVRDIIPPHLAQQALA</sequence>
<protein>
    <submittedName>
        <fullName evidence="1">Uncharacterized protein</fullName>
    </submittedName>
</protein>
<evidence type="ECO:0000313" key="2">
    <source>
        <dbReference type="Proteomes" id="UP000887116"/>
    </source>
</evidence>
<accession>A0A8X6G1S7</accession>
<reference evidence="1" key="1">
    <citation type="submission" date="2020-07" db="EMBL/GenBank/DDBJ databases">
        <title>Multicomponent nature underlies the extraordinary mechanical properties of spider dragline silk.</title>
        <authorList>
            <person name="Kono N."/>
            <person name="Nakamura H."/>
            <person name="Mori M."/>
            <person name="Yoshida Y."/>
            <person name="Ohtoshi R."/>
            <person name="Malay A.D."/>
            <person name="Moran D.A.P."/>
            <person name="Tomita M."/>
            <person name="Numata K."/>
            <person name="Arakawa K."/>
        </authorList>
    </citation>
    <scope>NUCLEOTIDE SEQUENCE</scope>
</reference>
<dbReference type="EMBL" id="BMAO01034061">
    <property type="protein sequence ID" value="GFQ93743.1"/>
    <property type="molecule type" value="Genomic_DNA"/>
</dbReference>
<comment type="caution">
    <text evidence="1">The sequence shown here is derived from an EMBL/GenBank/DDBJ whole genome shotgun (WGS) entry which is preliminary data.</text>
</comment>
<evidence type="ECO:0000313" key="1">
    <source>
        <dbReference type="EMBL" id="GFQ93743.1"/>
    </source>
</evidence>
<dbReference type="Proteomes" id="UP000887116">
    <property type="component" value="Unassembled WGS sequence"/>
</dbReference>
<gene>
    <name evidence="1" type="ORF">TNCT_473121</name>
</gene>
<proteinExistence type="predicted"/>
<name>A0A8X6G1S7_TRICU</name>
<keyword evidence="2" id="KW-1185">Reference proteome</keyword>